<dbReference type="Proteomes" id="UP001140234">
    <property type="component" value="Unassembled WGS sequence"/>
</dbReference>
<comment type="caution">
    <text evidence="1">The sequence shown here is derived from an EMBL/GenBank/DDBJ whole genome shotgun (WGS) entry which is preliminary data.</text>
</comment>
<accession>A0ACC1K534</accession>
<reference evidence="1" key="1">
    <citation type="submission" date="2022-07" db="EMBL/GenBank/DDBJ databases">
        <title>Phylogenomic reconstructions and comparative analyses of Kickxellomycotina fungi.</title>
        <authorList>
            <person name="Reynolds N.K."/>
            <person name="Stajich J.E."/>
            <person name="Barry K."/>
            <person name="Grigoriev I.V."/>
            <person name="Crous P."/>
            <person name="Smith M.E."/>
        </authorList>
    </citation>
    <scope>NUCLEOTIDE SEQUENCE</scope>
    <source>
        <strain evidence="1">CBS 109366</strain>
    </source>
</reference>
<name>A0ACC1K534_9FUNG</name>
<organism evidence="1 2">
    <name type="scientific">Coemansia nantahalensis</name>
    <dbReference type="NCBI Taxonomy" id="2789366"/>
    <lineage>
        <taxon>Eukaryota</taxon>
        <taxon>Fungi</taxon>
        <taxon>Fungi incertae sedis</taxon>
        <taxon>Zoopagomycota</taxon>
        <taxon>Kickxellomycotina</taxon>
        <taxon>Kickxellomycetes</taxon>
        <taxon>Kickxellales</taxon>
        <taxon>Kickxellaceae</taxon>
        <taxon>Coemansia</taxon>
    </lineage>
</organism>
<sequence length="314" mass="34504">MGFGSELKPNEFGAINGYAERQLGLYAGLARLLAEKAAAEKEYGRRLLELARGFQEQLAGVFEAKEGAAVGSLALTDGEAAGDGPLALLPAAHEWALRLEEDGRLHVQLASKVGGDVADGLQTALAALDGERRRGLEFYQRLLAERDRAYERKDKARGLYEARSKALGSSQQRQERATTEKDQDKYRQRSDREAAARNQAKNEYILQVAVANEVKRAVNHTFTPRAMDAMEEIDRQRAAAVRAQLVQMLRMQEAADARRADGTRRAAHVVARVDPAADAASYVRQRAAAGVSRWDEPPDFRVVVDVAGGEDDEM</sequence>
<proteinExistence type="predicted"/>
<evidence type="ECO:0000313" key="2">
    <source>
        <dbReference type="Proteomes" id="UP001140234"/>
    </source>
</evidence>
<protein>
    <submittedName>
        <fullName evidence="1">Protein BZZ1</fullName>
    </submittedName>
</protein>
<keyword evidence="2" id="KW-1185">Reference proteome</keyword>
<evidence type="ECO:0000313" key="1">
    <source>
        <dbReference type="EMBL" id="KAJ2773743.1"/>
    </source>
</evidence>
<dbReference type="EMBL" id="JANBUJ010000184">
    <property type="protein sequence ID" value="KAJ2773743.1"/>
    <property type="molecule type" value="Genomic_DNA"/>
</dbReference>
<feature type="non-terminal residue" evidence="1">
    <location>
        <position position="314"/>
    </location>
</feature>
<gene>
    <name evidence="1" type="primary">bzz1_1</name>
    <name evidence="1" type="ORF">IWQ57_001159</name>
</gene>